<keyword evidence="3" id="KW-1185">Reference proteome</keyword>
<sequence length="157" mass="17442">MRTTLANRAGLLGVAAATTLALAPVPAHAAPATLTPAVAQPGAAVQPGADAAAAKWRTIQHKSKLTKVMGSKNWKRKRHVRVIQVNARCWGNDTRLTVELQYKRRAALGWAVAKKGRWNCDGRYRTVRIHNAGHSEYRVFLSVGRKHTIEFWFQYYG</sequence>
<evidence type="ECO:0000256" key="1">
    <source>
        <dbReference type="SAM" id="SignalP"/>
    </source>
</evidence>
<protein>
    <recommendedName>
        <fullName evidence="4">Secreted protein</fullName>
    </recommendedName>
</protein>
<evidence type="ECO:0008006" key="4">
    <source>
        <dbReference type="Google" id="ProtNLM"/>
    </source>
</evidence>
<evidence type="ECO:0000313" key="2">
    <source>
        <dbReference type="EMBL" id="MBA8957427.1"/>
    </source>
</evidence>
<organism evidence="2 3">
    <name type="scientific">Actinomadura namibiensis</name>
    <dbReference type="NCBI Taxonomy" id="182080"/>
    <lineage>
        <taxon>Bacteria</taxon>
        <taxon>Bacillati</taxon>
        <taxon>Actinomycetota</taxon>
        <taxon>Actinomycetes</taxon>
        <taxon>Streptosporangiales</taxon>
        <taxon>Thermomonosporaceae</taxon>
        <taxon>Actinomadura</taxon>
    </lineage>
</organism>
<feature type="signal peptide" evidence="1">
    <location>
        <begin position="1"/>
        <end position="29"/>
    </location>
</feature>
<dbReference type="Proteomes" id="UP000572680">
    <property type="component" value="Unassembled WGS sequence"/>
</dbReference>
<keyword evidence="1" id="KW-0732">Signal</keyword>
<dbReference type="RefSeq" id="WP_182849250.1">
    <property type="nucleotide sequence ID" value="NZ_BAAALP010000119.1"/>
</dbReference>
<dbReference type="AlphaFoldDB" id="A0A7W3M057"/>
<accession>A0A7W3M057</accession>
<gene>
    <name evidence="2" type="ORF">HNR61_009120</name>
</gene>
<evidence type="ECO:0000313" key="3">
    <source>
        <dbReference type="Proteomes" id="UP000572680"/>
    </source>
</evidence>
<dbReference type="EMBL" id="JACJIA010000023">
    <property type="protein sequence ID" value="MBA8957427.1"/>
    <property type="molecule type" value="Genomic_DNA"/>
</dbReference>
<comment type="caution">
    <text evidence="2">The sequence shown here is derived from an EMBL/GenBank/DDBJ whole genome shotgun (WGS) entry which is preliminary data.</text>
</comment>
<name>A0A7W3M057_ACTNM</name>
<proteinExistence type="predicted"/>
<feature type="chain" id="PRO_5030976959" description="Secreted protein" evidence="1">
    <location>
        <begin position="30"/>
        <end position="157"/>
    </location>
</feature>
<reference evidence="2 3" key="1">
    <citation type="submission" date="2020-08" db="EMBL/GenBank/DDBJ databases">
        <title>Genomic Encyclopedia of Type Strains, Phase IV (KMG-IV): sequencing the most valuable type-strain genomes for metagenomic binning, comparative biology and taxonomic classification.</title>
        <authorList>
            <person name="Goeker M."/>
        </authorList>
    </citation>
    <scope>NUCLEOTIDE SEQUENCE [LARGE SCALE GENOMIC DNA]</scope>
    <source>
        <strain evidence="2 3">DSM 44197</strain>
    </source>
</reference>